<accession>A0A0C9UKQ9</accession>
<evidence type="ECO:0000313" key="3">
    <source>
        <dbReference type="Proteomes" id="UP000054279"/>
    </source>
</evidence>
<dbReference type="AlphaFoldDB" id="A0A0C9UKQ9"/>
<sequence length="372" mass="42413">MAMNTQLVVHGHPCHLGLANPNSIFRSYTLDRPRSKILLKWHEITDILYTNPTFIVNTHSNLQFWQSGNEPENYPQPEDWHDILNFWTVNQIQDTFHAPAFLPHKSHWKGLPDGPKLLSFGERFKSFFPTLEADFLTSSVLHILKGIGYLKDYHTFLSTKSEHDILCLQDALKAAFELLECLPDKKTGINSQPWRYHPEKGGPSFILNAKAYKIQGVGPPKKNTNIPHPRAIATHTRIEALLLADNLNISFNDAAKHIKGNNHQAQKEDRCEASHKNKRKPPQEIQSSQGSSANENQEIQPEHLEEDSEEVNGDSIQEQELSGDAPRFPLRTSPSGATPRVNHPQHIRRLLWPESGRFGWRQWSSSGGYMRI</sequence>
<dbReference type="Proteomes" id="UP000054279">
    <property type="component" value="Unassembled WGS sequence"/>
</dbReference>
<reference evidence="2 3" key="1">
    <citation type="submission" date="2014-06" db="EMBL/GenBank/DDBJ databases">
        <title>Evolutionary Origins and Diversification of the Mycorrhizal Mutualists.</title>
        <authorList>
            <consortium name="DOE Joint Genome Institute"/>
            <consortium name="Mycorrhizal Genomics Consortium"/>
            <person name="Kohler A."/>
            <person name="Kuo A."/>
            <person name="Nagy L.G."/>
            <person name="Floudas D."/>
            <person name="Copeland A."/>
            <person name="Barry K.W."/>
            <person name="Cichocki N."/>
            <person name="Veneault-Fourrey C."/>
            <person name="LaButti K."/>
            <person name="Lindquist E.A."/>
            <person name="Lipzen A."/>
            <person name="Lundell T."/>
            <person name="Morin E."/>
            <person name="Murat C."/>
            <person name="Riley R."/>
            <person name="Ohm R."/>
            <person name="Sun H."/>
            <person name="Tunlid A."/>
            <person name="Henrissat B."/>
            <person name="Grigoriev I.V."/>
            <person name="Hibbett D.S."/>
            <person name="Martin F."/>
        </authorList>
    </citation>
    <scope>NUCLEOTIDE SEQUENCE [LARGE SCALE GENOMIC DNA]</scope>
    <source>
        <strain evidence="2 3">SS14</strain>
    </source>
</reference>
<feature type="region of interest" description="Disordered" evidence="1">
    <location>
        <begin position="260"/>
        <end position="344"/>
    </location>
</feature>
<dbReference type="EMBL" id="KN837386">
    <property type="protein sequence ID" value="KIJ26056.1"/>
    <property type="molecule type" value="Genomic_DNA"/>
</dbReference>
<organism evidence="2 3">
    <name type="scientific">Sphaerobolus stellatus (strain SS14)</name>
    <dbReference type="NCBI Taxonomy" id="990650"/>
    <lineage>
        <taxon>Eukaryota</taxon>
        <taxon>Fungi</taxon>
        <taxon>Dikarya</taxon>
        <taxon>Basidiomycota</taxon>
        <taxon>Agaricomycotina</taxon>
        <taxon>Agaricomycetes</taxon>
        <taxon>Phallomycetidae</taxon>
        <taxon>Geastrales</taxon>
        <taxon>Sphaerobolaceae</taxon>
        <taxon>Sphaerobolus</taxon>
    </lineage>
</organism>
<dbReference type="HOGENOM" id="CLU_011456_0_0_1"/>
<keyword evidence="3" id="KW-1185">Reference proteome</keyword>
<evidence type="ECO:0000256" key="1">
    <source>
        <dbReference type="SAM" id="MobiDB-lite"/>
    </source>
</evidence>
<protein>
    <submittedName>
        <fullName evidence="2">Uncharacterized protein</fullName>
    </submittedName>
</protein>
<evidence type="ECO:0000313" key="2">
    <source>
        <dbReference type="EMBL" id="KIJ26056.1"/>
    </source>
</evidence>
<dbReference type="OrthoDB" id="3243290at2759"/>
<proteinExistence type="predicted"/>
<name>A0A0C9UKQ9_SPHS4</name>
<gene>
    <name evidence="2" type="ORF">M422DRAFT_272914</name>
</gene>
<feature type="compositionally biased region" description="Basic and acidic residues" evidence="1">
    <location>
        <begin position="265"/>
        <end position="275"/>
    </location>
</feature>
<feature type="compositionally biased region" description="Polar residues" evidence="1">
    <location>
        <begin position="284"/>
        <end position="299"/>
    </location>
</feature>